<evidence type="ECO:0000256" key="1">
    <source>
        <dbReference type="SAM" id="MobiDB-lite"/>
    </source>
</evidence>
<comment type="caution">
    <text evidence="2">The sequence shown here is derived from an EMBL/GenBank/DDBJ whole genome shotgun (WGS) entry which is preliminary data.</text>
</comment>
<accession>A0AAN6NLR1</accession>
<reference evidence="2" key="1">
    <citation type="journal article" date="2023" name="Mol. Phylogenet. Evol.">
        <title>Genome-scale phylogeny and comparative genomics of the fungal order Sordariales.</title>
        <authorList>
            <person name="Hensen N."/>
            <person name="Bonometti L."/>
            <person name="Westerberg I."/>
            <person name="Brannstrom I.O."/>
            <person name="Guillou S."/>
            <person name="Cros-Aarteil S."/>
            <person name="Calhoun S."/>
            <person name="Haridas S."/>
            <person name="Kuo A."/>
            <person name="Mondo S."/>
            <person name="Pangilinan J."/>
            <person name="Riley R."/>
            <person name="LaButti K."/>
            <person name="Andreopoulos B."/>
            <person name="Lipzen A."/>
            <person name="Chen C."/>
            <person name="Yan M."/>
            <person name="Daum C."/>
            <person name="Ng V."/>
            <person name="Clum A."/>
            <person name="Steindorff A."/>
            <person name="Ohm R.A."/>
            <person name="Martin F."/>
            <person name="Silar P."/>
            <person name="Natvig D.O."/>
            <person name="Lalanne C."/>
            <person name="Gautier V."/>
            <person name="Ament-Velasquez S.L."/>
            <person name="Kruys A."/>
            <person name="Hutchinson M.I."/>
            <person name="Powell A.J."/>
            <person name="Barry K."/>
            <person name="Miller A.N."/>
            <person name="Grigoriev I.V."/>
            <person name="Debuchy R."/>
            <person name="Gladieux P."/>
            <person name="Hiltunen Thoren M."/>
            <person name="Johannesson H."/>
        </authorList>
    </citation>
    <scope>NUCLEOTIDE SEQUENCE</scope>
    <source>
        <strain evidence="2">CBS 626.80</strain>
    </source>
</reference>
<evidence type="ECO:0000313" key="2">
    <source>
        <dbReference type="EMBL" id="KAK3947143.1"/>
    </source>
</evidence>
<organism evidence="2 3">
    <name type="scientific">Pseudoneurospora amorphoporcata</name>
    <dbReference type="NCBI Taxonomy" id="241081"/>
    <lineage>
        <taxon>Eukaryota</taxon>
        <taxon>Fungi</taxon>
        <taxon>Dikarya</taxon>
        <taxon>Ascomycota</taxon>
        <taxon>Pezizomycotina</taxon>
        <taxon>Sordariomycetes</taxon>
        <taxon>Sordariomycetidae</taxon>
        <taxon>Sordariales</taxon>
        <taxon>Sordariaceae</taxon>
        <taxon>Pseudoneurospora</taxon>
    </lineage>
</organism>
<keyword evidence="3" id="KW-1185">Reference proteome</keyword>
<evidence type="ECO:0000313" key="3">
    <source>
        <dbReference type="Proteomes" id="UP001303222"/>
    </source>
</evidence>
<dbReference type="AlphaFoldDB" id="A0AAN6NLR1"/>
<reference evidence="2" key="2">
    <citation type="submission" date="2023-06" db="EMBL/GenBank/DDBJ databases">
        <authorList>
            <consortium name="Lawrence Berkeley National Laboratory"/>
            <person name="Mondo S.J."/>
            <person name="Hensen N."/>
            <person name="Bonometti L."/>
            <person name="Westerberg I."/>
            <person name="Brannstrom I.O."/>
            <person name="Guillou S."/>
            <person name="Cros-Aarteil S."/>
            <person name="Calhoun S."/>
            <person name="Haridas S."/>
            <person name="Kuo A."/>
            <person name="Pangilinan J."/>
            <person name="Riley R."/>
            <person name="Labutti K."/>
            <person name="Andreopoulos B."/>
            <person name="Lipzen A."/>
            <person name="Chen C."/>
            <person name="Yanf M."/>
            <person name="Daum C."/>
            <person name="Ng V."/>
            <person name="Clum A."/>
            <person name="Steindorff A."/>
            <person name="Ohm R."/>
            <person name="Martin F."/>
            <person name="Silar P."/>
            <person name="Natvig D."/>
            <person name="Lalanne C."/>
            <person name="Gautier V."/>
            <person name="Ament-Velasquez S.L."/>
            <person name="Kruys A."/>
            <person name="Hutchinson M.I."/>
            <person name="Powell A.J."/>
            <person name="Barry K."/>
            <person name="Miller A.N."/>
            <person name="Grigoriev I.V."/>
            <person name="Debuchy R."/>
            <person name="Gladieux P."/>
            <person name="Thoren M.H."/>
            <person name="Johannesson H."/>
        </authorList>
    </citation>
    <scope>NUCLEOTIDE SEQUENCE</scope>
    <source>
        <strain evidence="2">CBS 626.80</strain>
    </source>
</reference>
<gene>
    <name evidence="2" type="ORF">QBC32DRAFT_355304</name>
</gene>
<protein>
    <submittedName>
        <fullName evidence="2">Uncharacterized protein</fullName>
    </submittedName>
</protein>
<dbReference type="EMBL" id="MU859405">
    <property type="protein sequence ID" value="KAK3947143.1"/>
    <property type="molecule type" value="Genomic_DNA"/>
</dbReference>
<dbReference type="Proteomes" id="UP001303222">
    <property type="component" value="Unassembled WGS sequence"/>
</dbReference>
<feature type="region of interest" description="Disordered" evidence="1">
    <location>
        <begin position="116"/>
        <end position="158"/>
    </location>
</feature>
<name>A0AAN6NLR1_9PEZI</name>
<sequence length="158" mass="17645">MLLTWHTTMPYLVRSPDAMHWYTFANRTEIWNICNNPVSKREKMKASSRGSVAMPFGPANSAALTSDYQGPLIPRYATAVTELPQDPTDDPHAIMKRLPIYLERLEAWKDEVARTAEHNVDPDEIFPSPPSTYLESPPPSSSCSSDGSAASGISYDQW</sequence>
<feature type="compositionally biased region" description="Low complexity" evidence="1">
    <location>
        <begin position="141"/>
        <end position="158"/>
    </location>
</feature>
<proteinExistence type="predicted"/>